<protein>
    <submittedName>
        <fullName evidence="1">Uncharacterized protein</fullName>
    </submittedName>
</protein>
<proteinExistence type="predicted"/>
<sequence length="197" mass="21057">MPLGAFRTALMGIAGAGGDNVKLLATQNAASDVASIAFTSDINATYKEYVWVWYDINPDTDNASFGFQCDAAGGANGYDDLDIVSCYGRVYITSSTAGTFDHLDNHAQGGTSSLALLTNNNGYDAVQNSAGELHMINPSNGSLETIWWAKGHTNDTDGRPNQSWPGGHFMVNTAMNAIQFKMSSGSFTGKIKMWGYK</sequence>
<organism evidence="1">
    <name type="scientific">marine metagenome</name>
    <dbReference type="NCBI Taxonomy" id="408172"/>
    <lineage>
        <taxon>unclassified sequences</taxon>
        <taxon>metagenomes</taxon>
        <taxon>ecological metagenomes</taxon>
    </lineage>
</organism>
<evidence type="ECO:0000313" key="1">
    <source>
        <dbReference type="EMBL" id="SVA52614.1"/>
    </source>
</evidence>
<dbReference type="EMBL" id="UINC01011993">
    <property type="protein sequence ID" value="SVA52614.1"/>
    <property type="molecule type" value="Genomic_DNA"/>
</dbReference>
<dbReference type="AlphaFoldDB" id="A0A381WJD1"/>
<gene>
    <name evidence="1" type="ORF">METZ01_LOCUS105468</name>
</gene>
<name>A0A381WJD1_9ZZZZ</name>
<reference evidence="1" key="1">
    <citation type="submission" date="2018-05" db="EMBL/GenBank/DDBJ databases">
        <authorList>
            <person name="Lanie J.A."/>
            <person name="Ng W.-L."/>
            <person name="Kazmierczak K.M."/>
            <person name="Andrzejewski T.M."/>
            <person name="Davidsen T.M."/>
            <person name="Wayne K.J."/>
            <person name="Tettelin H."/>
            <person name="Glass J.I."/>
            <person name="Rusch D."/>
            <person name="Podicherti R."/>
            <person name="Tsui H.-C.T."/>
            <person name="Winkler M.E."/>
        </authorList>
    </citation>
    <scope>NUCLEOTIDE SEQUENCE</scope>
</reference>
<accession>A0A381WJD1</accession>